<evidence type="ECO:0000256" key="7">
    <source>
        <dbReference type="ARBA" id="ARBA00022833"/>
    </source>
</evidence>
<keyword evidence="7" id="KW-0862">Zinc</keyword>
<evidence type="ECO:0000259" key="13">
    <source>
        <dbReference type="PROSITE" id="PS51192"/>
    </source>
</evidence>
<keyword evidence="4 9" id="KW-0863">Zinc-finger</keyword>
<evidence type="ECO:0000259" key="12">
    <source>
        <dbReference type="PROSITE" id="PS50089"/>
    </source>
</evidence>
<keyword evidence="5" id="KW-0378">Hydrolase</keyword>
<evidence type="ECO:0000256" key="8">
    <source>
        <dbReference type="ARBA" id="ARBA00022840"/>
    </source>
</evidence>
<dbReference type="GO" id="GO:0005737">
    <property type="term" value="C:cytoplasm"/>
    <property type="evidence" value="ECO:0007669"/>
    <property type="project" value="TreeGrafter"/>
</dbReference>
<dbReference type="SMART" id="SM00184">
    <property type="entry name" value="RING"/>
    <property type="match status" value="1"/>
</dbReference>
<feature type="domain" description="Helicase C-terminal" evidence="14">
    <location>
        <begin position="1141"/>
        <end position="1300"/>
    </location>
</feature>
<organism evidence="15 16">
    <name type="scientific">Zygotorulaspora mrakii</name>
    <name type="common">Zygosaccharomyces mrakii</name>
    <dbReference type="NCBI Taxonomy" id="42260"/>
    <lineage>
        <taxon>Eukaryota</taxon>
        <taxon>Fungi</taxon>
        <taxon>Dikarya</taxon>
        <taxon>Ascomycota</taxon>
        <taxon>Saccharomycotina</taxon>
        <taxon>Saccharomycetes</taxon>
        <taxon>Saccharomycetales</taxon>
        <taxon>Saccharomycetaceae</taxon>
        <taxon>Zygotorulaspora</taxon>
    </lineage>
</organism>
<dbReference type="GO" id="GO:0005524">
    <property type="term" value="F:ATP binding"/>
    <property type="evidence" value="ECO:0007669"/>
    <property type="project" value="UniProtKB-KW"/>
</dbReference>
<dbReference type="GO" id="GO:0016787">
    <property type="term" value="F:hydrolase activity"/>
    <property type="evidence" value="ECO:0007669"/>
    <property type="project" value="UniProtKB-KW"/>
</dbReference>
<evidence type="ECO:0000259" key="14">
    <source>
        <dbReference type="PROSITE" id="PS51194"/>
    </source>
</evidence>
<dbReference type="InterPro" id="IPR001841">
    <property type="entry name" value="Znf_RING"/>
</dbReference>
<name>A0A7H9B754_ZYGMR</name>
<dbReference type="Gene3D" id="3.40.50.300">
    <property type="entry name" value="P-loop containing nucleotide triphosphate hydrolases"/>
    <property type="match status" value="1"/>
</dbReference>
<dbReference type="GO" id="GO:0008094">
    <property type="term" value="F:ATP-dependent activity, acting on DNA"/>
    <property type="evidence" value="ECO:0007669"/>
    <property type="project" value="TreeGrafter"/>
</dbReference>
<dbReference type="OrthoDB" id="423559at2759"/>
<reference evidence="15 16" key="1">
    <citation type="submission" date="2020-07" db="EMBL/GenBank/DDBJ databases">
        <title>The yeast mating-type switching endonuclease HO is a domesticated member of an unorthodox homing genetic element family.</title>
        <authorList>
            <person name="Coughlan A.Y."/>
            <person name="Lombardi L."/>
            <person name="Braun-Galleani S."/>
            <person name="Martos A.R."/>
            <person name="Galeote V."/>
            <person name="Bigey F."/>
            <person name="Dequin S."/>
            <person name="Byrne K.P."/>
            <person name="Wolfe K.H."/>
        </authorList>
    </citation>
    <scope>NUCLEOTIDE SEQUENCE [LARGE SCALE GENOMIC DNA]</scope>
    <source>
        <strain evidence="15 16">NRRL Y-6702</strain>
    </source>
</reference>
<dbReference type="SMART" id="SM00487">
    <property type="entry name" value="DEXDc"/>
    <property type="match status" value="1"/>
</dbReference>
<dbReference type="InterPro" id="IPR014001">
    <property type="entry name" value="Helicase_ATP-bd"/>
</dbReference>
<evidence type="ECO:0000256" key="4">
    <source>
        <dbReference type="ARBA" id="ARBA00022771"/>
    </source>
</evidence>
<keyword evidence="10" id="KW-0175">Coiled coil</keyword>
<dbReference type="SMART" id="SM00490">
    <property type="entry name" value="HELICc"/>
    <property type="match status" value="1"/>
</dbReference>
<comment type="similarity">
    <text evidence="1">Belongs to the SNF2/RAD54 helicase family.</text>
</comment>
<keyword evidence="8" id="KW-0067">ATP-binding</keyword>
<evidence type="ECO:0008006" key="17">
    <source>
        <dbReference type="Google" id="ProtNLM"/>
    </source>
</evidence>
<dbReference type="InterPro" id="IPR000330">
    <property type="entry name" value="SNF2_N"/>
</dbReference>
<dbReference type="InterPro" id="IPR017907">
    <property type="entry name" value="Znf_RING_CS"/>
</dbReference>
<dbReference type="InterPro" id="IPR027417">
    <property type="entry name" value="P-loop_NTPase"/>
</dbReference>
<dbReference type="Gene3D" id="3.30.40.10">
    <property type="entry name" value="Zinc/RING finger domain, C3HC4 (zinc finger)"/>
    <property type="match status" value="1"/>
</dbReference>
<dbReference type="SUPFAM" id="SSF52540">
    <property type="entry name" value="P-loop containing nucleoside triphosphate hydrolases"/>
    <property type="match status" value="2"/>
</dbReference>
<proteinExistence type="inferred from homology"/>
<evidence type="ECO:0000256" key="6">
    <source>
        <dbReference type="ARBA" id="ARBA00022806"/>
    </source>
</evidence>
<dbReference type="PANTHER" id="PTHR45626:SF16">
    <property type="entry name" value="ATP-DEPENDENT HELICASE ULS1"/>
    <property type="match status" value="1"/>
</dbReference>
<dbReference type="GO" id="GO:0000724">
    <property type="term" value="P:double-strand break repair via homologous recombination"/>
    <property type="evidence" value="ECO:0007669"/>
    <property type="project" value="TreeGrafter"/>
</dbReference>
<evidence type="ECO:0000256" key="3">
    <source>
        <dbReference type="ARBA" id="ARBA00022741"/>
    </source>
</evidence>
<dbReference type="Proteomes" id="UP000509704">
    <property type="component" value="Chromosome 7"/>
</dbReference>
<dbReference type="EMBL" id="CP058610">
    <property type="protein sequence ID" value="QLG74333.1"/>
    <property type="molecule type" value="Genomic_DNA"/>
</dbReference>
<feature type="domain" description="Helicase ATP-binding" evidence="13">
    <location>
        <begin position="651"/>
        <end position="853"/>
    </location>
</feature>
<dbReference type="GO" id="GO:0004386">
    <property type="term" value="F:helicase activity"/>
    <property type="evidence" value="ECO:0007669"/>
    <property type="project" value="UniProtKB-KW"/>
</dbReference>
<dbReference type="Gene3D" id="3.40.50.10810">
    <property type="entry name" value="Tandem AAA-ATPase domain"/>
    <property type="match status" value="1"/>
</dbReference>
<dbReference type="InterPro" id="IPR013083">
    <property type="entry name" value="Znf_RING/FYVE/PHD"/>
</dbReference>
<dbReference type="SUPFAM" id="SSF57850">
    <property type="entry name" value="RING/U-box"/>
    <property type="match status" value="1"/>
</dbReference>
<dbReference type="Pfam" id="PF00176">
    <property type="entry name" value="SNF2-rel_dom"/>
    <property type="match status" value="1"/>
</dbReference>
<dbReference type="PROSITE" id="PS00518">
    <property type="entry name" value="ZF_RING_1"/>
    <property type="match status" value="1"/>
</dbReference>
<dbReference type="PROSITE" id="PS50089">
    <property type="entry name" value="ZF_RING_2"/>
    <property type="match status" value="1"/>
</dbReference>
<dbReference type="PANTHER" id="PTHR45626">
    <property type="entry name" value="TRANSCRIPTION TERMINATION FACTOR 2-RELATED"/>
    <property type="match status" value="1"/>
</dbReference>
<evidence type="ECO:0000256" key="5">
    <source>
        <dbReference type="ARBA" id="ARBA00022801"/>
    </source>
</evidence>
<dbReference type="InterPro" id="IPR049730">
    <property type="entry name" value="SNF2/RAD54-like_C"/>
</dbReference>
<dbReference type="InterPro" id="IPR001650">
    <property type="entry name" value="Helicase_C-like"/>
</dbReference>
<dbReference type="PROSITE" id="PS51192">
    <property type="entry name" value="HELICASE_ATP_BIND_1"/>
    <property type="match status" value="1"/>
</dbReference>
<gene>
    <name evidence="15" type="ORF">HG535_0G02170</name>
</gene>
<dbReference type="InterPro" id="IPR038718">
    <property type="entry name" value="SNF2-like_sf"/>
</dbReference>
<feature type="coiled-coil region" evidence="10">
    <location>
        <begin position="242"/>
        <end position="273"/>
    </location>
</feature>
<keyword evidence="2" id="KW-0479">Metal-binding</keyword>
<evidence type="ECO:0000256" key="9">
    <source>
        <dbReference type="PROSITE-ProRule" id="PRU00175"/>
    </source>
</evidence>
<evidence type="ECO:0000256" key="11">
    <source>
        <dbReference type="SAM" id="MobiDB-lite"/>
    </source>
</evidence>
<feature type="region of interest" description="Disordered" evidence="11">
    <location>
        <begin position="1"/>
        <end position="38"/>
    </location>
</feature>
<dbReference type="GeneID" id="59238116"/>
<evidence type="ECO:0000313" key="16">
    <source>
        <dbReference type="Proteomes" id="UP000509704"/>
    </source>
</evidence>
<dbReference type="KEGG" id="zmk:HG535_0G02170"/>
<dbReference type="GO" id="GO:0005634">
    <property type="term" value="C:nucleus"/>
    <property type="evidence" value="ECO:0007669"/>
    <property type="project" value="TreeGrafter"/>
</dbReference>
<sequence length="1313" mass="151425">MSVMNEVQTIDLTLSDSETDRNENLSPNVSNSFKDSHIKPVPTTMMVMRYNDNDNNSDDNNINDQDYDKDSKIVEQFHDSSPLKVSTQDTAIGNKRNLNELDDFDFEHGNEQETDHQAIKRIDLDQQDNYKASVTPEIIDISDENDISYEESDLIVEPSERNVQSRYELLQRHLMDKETAFKNNILSLETNSRILKRKLEKRGKEVIDAERKLNLLKRTNSNSNSRHNDNERVLSAAQRILADEASVDIRRLKSKMENTNLKLNSVRSRLENQIGQFDNFMIDKGKKMRQYSIEIQNANSDSESNARIAQRNDLLRQKQRLQLMLDDGSVTSDTFVSINNTINKKLDALAAQTNKSNNNLMPEQRQEVNNRNLFEKCMDTAYDLLMKNTARTESDKRTLSQQLDIIKRYRRNFELGYTCNIAWRNECREAAETLFKNGFKMPLIYETLQDYGIQYRDNSLLSTDRRSQYFKSLEVARRLVNDSNRSPEVKSTILNNLSVLQSLRQCIDSGLPPTANIKEKCSDAVIFLMEQGLKMDKLYENIKRYNILTERKEFNLSQESSSMPSFNHFGTSDINQIPLKIESMNAINSNSYENSINVANIHAAEDQEHIRALLENVKQDESEIEGETLTPEDLTVNLMKHQRVGLKWLCNVEKSRKKGGILADDMGLGKTVQAIALILANKSGNFQCKTTLIVGPVSILRSWQGEIETKVKRRANMRCLIYGGSNGMKVKHWRDLARYDAIMISYQTLAIEYKKHWPAKLEGDQANNLPPVPQLTALNSLKESNEYWSPFYSDEANFYRVILDEGQNIKNKNTQAAKACCSLNATYRWVLSGTPIQNNMTELYSLIRFLRIPPYHREERFSADIGRKLKNTDNLSEDRKNAFKKVRVLLKAIMLRRTKNDKINGEPILELPPKHVEVVEAQLEGEELQFYTDLENKNKQLVKKLLQRRAKGNYSSVLTLLLRLRQACCHSELVLIGEKKAESKKVVNGKSFENDWLRLYHRVRQMTPEQHELVSASSDSMICSWCMEQLEPESTCIMTGCGHLICETCVDPFAEEAANMPGSKTDAKGIPYLPCPKCNRLTKENEIVTLSLYDQVVTQNFSQQQLNAEYQNEMERQKRRAAENRYTPDTEKLETSTKMRQCMDVIRNVMNESDTDKILVFSQFTGFFDLLEHFLQRDMKVKFLRYTGAMDAQSRSDVINQFYREKDRRVLLISTKAGNAGLTLTCANHVIIVDPFWNPYVEDQAQDRCYRISQTKEVHVKRLFIKNSVEDRIAELQKRKREMVDAAMDPSKMDGINKLGARELGFLFGLNTL</sequence>
<feature type="compositionally biased region" description="Polar residues" evidence="11">
    <location>
        <begin position="1"/>
        <end position="16"/>
    </location>
</feature>
<dbReference type="InterPro" id="IPR050628">
    <property type="entry name" value="SNF2_RAD54_helicase_TF"/>
</dbReference>
<evidence type="ECO:0000256" key="1">
    <source>
        <dbReference type="ARBA" id="ARBA00007025"/>
    </source>
</evidence>
<accession>A0A7H9B754</accession>
<keyword evidence="16" id="KW-1185">Reference proteome</keyword>
<keyword evidence="6" id="KW-0347">Helicase</keyword>
<keyword evidence="3" id="KW-0547">Nucleotide-binding</keyword>
<dbReference type="CDD" id="cd18793">
    <property type="entry name" value="SF2_C_SNF"/>
    <property type="match status" value="1"/>
</dbReference>
<dbReference type="PROSITE" id="PS51194">
    <property type="entry name" value="HELICASE_CTER"/>
    <property type="match status" value="1"/>
</dbReference>
<evidence type="ECO:0000313" key="15">
    <source>
        <dbReference type="EMBL" id="QLG74333.1"/>
    </source>
</evidence>
<feature type="domain" description="RING-type" evidence="12">
    <location>
        <begin position="1023"/>
        <end position="1079"/>
    </location>
</feature>
<dbReference type="CDD" id="cd18008">
    <property type="entry name" value="DEXDc_SHPRH-like"/>
    <property type="match status" value="1"/>
</dbReference>
<dbReference type="GO" id="GO:0008270">
    <property type="term" value="F:zinc ion binding"/>
    <property type="evidence" value="ECO:0007669"/>
    <property type="project" value="UniProtKB-KW"/>
</dbReference>
<evidence type="ECO:0000256" key="2">
    <source>
        <dbReference type="ARBA" id="ARBA00022723"/>
    </source>
</evidence>
<evidence type="ECO:0000256" key="10">
    <source>
        <dbReference type="SAM" id="Coils"/>
    </source>
</evidence>
<dbReference type="Pfam" id="PF00271">
    <property type="entry name" value="Helicase_C"/>
    <property type="match status" value="1"/>
</dbReference>
<protein>
    <recommendedName>
        <fullName evidence="17">RING-type domain-containing protein</fullName>
    </recommendedName>
</protein>
<dbReference type="RefSeq" id="XP_037146058.1">
    <property type="nucleotide sequence ID" value="XM_037290163.1"/>
</dbReference>
<feature type="compositionally biased region" description="Polar residues" evidence="11">
    <location>
        <begin position="24"/>
        <end position="33"/>
    </location>
</feature>